<dbReference type="GO" id="GO:0003688">
    <property type="term" value="F:DNA replication origin binding"/>
    <property type="evidence" value="ECO:0007669"/>
    <property type="project" value="TreeGrafter"/>
</dbReference>
<comment type="subcellular location">
    <subcellularLocation>
        <location evidence="1">Nucleus</location>
    </subcellularLocation>
</comment>
<dbReference type="InterPro" id="IPR056772">
    <property type="entry name" value="RecA-like_ORC2"/>
</dbReference>
<dbReference type="GO" id="GO:0008270">
    <property type="term" value="F:zinc ion binding"/>
    <property type="evidence" value="ECO:0007669"/>
    <property type="project" value="UniProtKB-KW"/>
</dbReference>
<keyword evidence="14" id="KW-1185">Reference proteome</keyword>
<keyword evidence="9" id="KW-0175">Coiled coil</keyword>
<dbReference type="CDD" id="cd15545">
    <property type="entry name" value="PHD_BAZ2A_like"/>
    <property type="match status" value="1"/>
</dbReference>
<feature type="compositionally biased region" description="Low complexity" evidence="10">
    <location>
        <begin position="651"/>
        <end position="663"/>
    </location>
</feature>
<dbReference type="InterPro" id="IPR001965">
    <property type="entry name" value="Znf_PHD"/>
</dbReference>
<dbReference type="AlphaFoldDB" id="A0A196S7X9"/>
<evidence type="ECO:0000313" key="14">
    <source>
        <dbReference type="Proteomes" id="UP000078348"/>
    </source>
</evidence>
<dbReference type="Gene3D" id="3.30.40.10">
    <property type="entry name" value="Zinc/RING finger domain, C3HC4 (zinc finger)"/>
    <property type="match status" value="1"/>
</dbReference>
<dbReference type="InterPro" id="IPR011011">
    <property type="entry name" value="Znf_FYVE_PHD"/>
</dbReference>
<dbReference type="PROSITE" id="PS01359">
    <property type="entry name" value="ZF_PHD_1"/>
    <property type="match status" value="1"/>
</dbReference>
<dbReference type="InterPro" id="IPR019786">
    <property type="entry name" value="Zinc_finger_PHD-type_CS"/>
</dbReference>
<dbReference type="InterPro" id="IPR038765">
    <property type="entry name" value="Papain-like_cys_pep_sf"/>
</dbReference>
<dbReference type="InterPro" id="IPR013083">
    <property type="entry name" value="Znf_RING/FYVE/PHD"/>
</dbReference>
<dbReference type="InterPro" id="IPR007220">
    <property type="entry name" value="ORC2"/>
</dbReference>
<dbReference type="SMART" id="SM00249">
    <property type="entry name" value="PHD"/>
    <property type="match status" value="1"/>
</dbReference>
<keyword evidence="6" id="KW-0862">Zinc</keyword>
<feature type="domain" description="PHD-type" evidence="11">
    <location>
        <begin position="29"/>
        <end position="79"/>
    </location>
</feature>
<dbReference type="InterPro" id="IPR056773">
    <property type="entry name" value="WHD_ORC2"/>
</dbReference>
<evidence type="ECO:0000256" key="2">
    <source>
        <dbReference type="ARBA" id="ARBA00007421"/>
    </source>
</evidence>
<evidence type="ECO:0000259" key="12">
    <source>
        <dbReference type="PROSITE" id="PS50235"/>
    </source>
</evidence>
<dbReference type="GO" id="GO:0016579">
    <property type="term" value="P:protein deubiquitination"/>
    <property type="evidence" value="ECO:0007669"/>
    <property type="project" value="InterPro"/>
</dbReference>
<dbReference type="PANTHER" id="PTHR14052:SF0">
    <property type="entry name" value="ORIGIN RECOGNITION COMPLEX SUBUNIT 2"/>
    <property type="match status" value="1"/>
</dbReference>
<dbReference type="InterPro" id="IPR001394">
    <property type="entry name" value="Peptidase_C19_UCH"/>
</dbReference>
<dbReference type="Pfam" id="PF24882">
    <property type="entry name" value="WHD_ORC2"/>
    <property type="match status" value="1"/>
</dbReference>
<evidence type="ECO:0000256" key="7">
    <source>
        <dbReference type="ARBA" id="ARBA00023242"/>
    </source>
</evidence>
<dbReference type="SUPFAM" id="SSF54001">
    <property type="entry name" value="Cysteine proteinases"/>
    <property type="match status" value="1"/>
</dbReference>
<dbReference type="GO" id="GO:0005664">
    <property type="term" value="C:nuclear origin of replication recognition complex"/>
    <property type="evidence" value="ECO:0007669"/>
    <property type="project" value="TreeGrafter"/>
</dbReference>
<keyword evidence="7" id="KW-0539">Nucleus</keyword>
<keyword evidence="4" id="KW-0479">Metal-binding</keyword>
<evidence type="ECO:0000256" key="10">
    <source>
        <dbReference type="SAM" id="MobiDB-lite"/>
    </source>
</evidence>
<evidence type="ECO:0000256" key="3">
    <source>
        <dbReference type="ARBA" id="ARBA00022705"/>
    </source>
</evidence>
<evidence type="ECO:0000313" key="13">
    <source>
        <dbReference type="EMBL" id="OAO12182.1"/>
    </source>
</evidence>
<dbReference type="OrthoDB" id="432829at2759"/>
<gene>
    <name evidence="13" type="ORF">AV274_6123</name>
</gene>
<evidence type="ECO:0000256" key="4">
    <source>
        <dbReference type="ARBA" id="ARBA00022723"/>
    </source>
</evidence>
<dbReference type="PROSITE" id="PS00973">
    <property type="entry name" value="USP_2"/>
    <property type="match status" value="1"/>
</dbReference>
<accession>A0A196S7X9</accession>
<dbReference type="EMBL" id="LXWW01000559">
    <property type="protein sequence ID" value="OAO12182.1"/>
    <property type="molecule type" value="Genomic_DNA"/>
</dbReference>
<feature type="compositionally biased region" description="Basic and acidic residues" evidence="10">
    <location>
        <begin position="695"/>
        <end position="713"/>
    </location>
</feature>
<keyword evidence="5 8" id="KW-0863">Zinc-finger</keyword>
<dbReference type="Pfam" id="PF04084">
    <property type="entry name" value="RecA-like_ORC2"/>
    <property type="match status" value="1"/>
</dbReference>
<keyword evidence="3" id="KW-0235">DNA replication</keyword>
<dbReference type="PANTHER" id="PTHR14052">
    <property type="entry name" value="ORIGIN RECOGNITION COMPLEX SUBUNIT 2"/>
    <property type="match status" value="1"/>
</dbReference>
<dbReference type="Proteomes" id="UP000078348">
    <property type="component" value="Unassembled WGS sequence"/>
</dbReference>
<evidence type="ECO:0000256" key="6">
    <source>
        <dbReference type="ARBA" id="ARBA00022833"/>
    </source>
</evidence>
<evidence type="ECO:0000256" key="8">
    <source>
        <dbReference type="PROSITE-ProRule" id="PRU00146"/>
    </source>
</evidence>
<dbReference type="Gene3D" id="3.90.70.10">
    <property type="entry name" value="Cysteine proteinases"/>
    <property type="match status" value="1"/>
</dbReference>
<reference evidence="13 14" key="1">
    <citation type="submission" date="2016-05" db="EMBL/GenBank/DDBJ databases">
        <title>Nuclear genome of Blastocystis sp. subtype 1 NandII.</title>
        <authorList>
            <person name="Gentekaki E."/>
            <person name="Curtis B."/>
            <person name="Stairs C."/>
            <person name="Eme L."/>
            <person name="Herman E."/>
            <person name="Klimes V."/>
            <person name="Arias M.C."/>
            <person name="Elias M."/>
            <person name="Hilliou F."/>
            <person name="Klute M."/>
            <person name="Malik S.-B."/>
            <person name="Pightling A."/>
            <person name="Rachubinski R."/>
            <person name="Salas D."/>
            <person name="Schlacht A."/>
            <person name="Suga H."/>
            <person name="Archibald J."/>
            <person name="Ball S.G."/>
            <person name="Clark G."/>
            <person name="Dacks J."/>
            <person name="Van Der Giezen M."/>
            <person name="Tsaousis A."/>
            <person name="Roger A."/>
        </authorList>
    </citation>
    <scope>NUCLEOTIDE SEQUENCE [LARGE SCALE GENOMIC DNA]</scope>
    <source>
        <strain evidence="14">ATCC 50177 / NandII</strain>
    </source>
</reference>
<name>A0A196S7X9_BLAHN</name>
<dbReference type="PROSITE" id="PS50016">
    <property type="entry name" value="ZF_PHD_2"/>
    <property type="match status" value="1"/>
</dbReference>
<feature type="domain" description="USP" evidence="12">
    <location>
        <begin position="726"/>
        <end position="1021"/>
    </location>
</feature>
<dbReference type="InterPro" id="IPR018200">
    <property type="entry name" value="USP_CS"/>
</dbReference>
<dbReference type="Pfam" id="PF00628">
    <property type="entry name" value="PHD"/>
    <property type="match status" value="1"/>
</dbReference>
<feature type="region of interest" description="Disordered" evidence="10">
    <location>
        <begin position="695"/>
        <end position="718"/>
    </location>
</feature>
<sequence length="1042" mass="118940">MHDCVLGWDEEKDNANVLCPTHGESTYKNAFCEVCGRSDDEDNLLLCDGCDKGYHLYCLTPKLSKVPEGEWFCPACIKKKVLRGEAMTVSEGKTVKQVELSSEYVKKLAAKRRKKEEEEEEEEEGVNFYETKRVKKKEEEDMDVAEGRELELNECIDLLLKQPPKHVERGKVLRFLHQKEFAAWKAELLSGFSVLLTGFGSKYNLLDAFLRHALRGEKCLVVEGFNPAFSVIQLVNTLCDSYFFLNHDSMRQDVLLKEVLVRCSLLQDHLFIVIHSIDGPGLRNAHTQEYLAELAQLPRVHVIASIDHIRGNLLFSASALSHFQFVYHDATTYEPYFYEKMYSAQVTQSYSGISSSGIQYVLSSLTTNHLKILLLISRETAGVKEGLSFSALYEFCLNEMLVSSEKSLQLIMKELEDHELIKETTSATSPQQNYVCNDHIQYEPFSMLFVPVPMLNDMVMVNVISTVQTTEDVNGIPMYFQEVKQEAQTLHLPFNLTCRNLYDQLSVKLNRRATELELVVFSRCDNVHRVVKPTDAVSSLARYLSDRYFLLCFTKTNVGLRPLLVQFATWRFVKEKGVGRVSYLLPQGVPRFLFCYPSTPLRAVVSQISTFLTVAYRRSITLVQSRMKVATAALIVKRLQAQDVARRAASQSATQSATQSASKDASKAEQTEKTVTLTVKREGEELTTAAKRAEMAVKQEEKPMVAVKQEGEKPTTTAQSPLRIRVKVKTEAPTGKSLLNEVLEAPQWQQPDQRLSWLQCAPFVPLFNQYAVEKAEKRASFLDYFFTKADLEQRVDNFFTFSERIPELCVILDVDDGKEKLLGSTRKQDEMRERLLREQRGTTERFAFSMDPLLARKLSERDCAITLQSCLSNMRLEKKSNVEEICNWCGKKARISSSMGLCSLPSILCLQLSRCNYLKGESREYYMLHKVSTKVVYPIHDLDMRPYMRPDFVEETGDYMYDLIGVSCHQGLGTTGHYYCICKDNVDKEEKWFRYNDTECVKIDEKDVQTPDACLLVYSRKSNTTSAKEVVSIINNLRDSPE</sequence>
<evidence type="ECO:0000256" key="9">
    <source>
        <dbReference type="SAM" id="Coils"/>
    </source>
</evidence>
<dbReference type="GO" id="GO:0006260">
    <property type="term" value="P:DNA replication"/>
    <property type="evidence" value="ECO:0007669"/>
    <property type="project" value="UniProtKB-KW"/>
</dbReference>
<protein>
    <submittedName>
        <fullName evidence="13">Origin recognition complex subunit 2</fullName>
    </submittedName>
</protein>
<dbReference type="SUPFAM" id="SSF57903">
    <property type="entry name" value="FYVE/PHD zinc finger"/>
    <property type="match status" value="1"/>
</dbReference>
<dbReference type="Pfam" id="PF00443">
    <property type="entry name" value="UCH"/>
    <property type="match status" value="1"/>
</dbReference>
<organism evidence="13 14">
    <name type="scientific">Blastocystis sp. subtype 1 (strain ATCC 50177 / NandII)</name>
    <dbReference type="NCBI Taxonomy" id="478820"/>
    <lineage>
        <taxon>Eukaryota</taxon>
        <taxon>Sar</taxon>
        <taxon>Stramenopiles</taxon>
        <taxon>Bigyra</taxon>
        <taxon>Opalozoa</taxon>
        <taxon>Opalinata</taxon>
        <taxon>Blastocystidae</taxon>
        <taxon>Blastocystis</taxon>
    </lineage>
</organism>
<feature type="coiled-coil region" evidence="9">
    <location>
        <begin position="101"/>
        <end position="132"/>
    </location>
</feature>
<comment type="caution">
    <text evidence="13">The sequence shown here is derived from an EMBL/GenBank/DDBJ whole genome shotgun (WGS) entry which is preliminary data.</text>
</comment>
<dbReference type="InterPro" id="IPR019787">
    <property type="entry name" value="Znf_PHD-finger"/>
</dbReference>
<dbReference type="InterPro" id="IPR028889">
    <property type="entry name" value="USP"/>
</dbReference>
<evidence type="ECO:0000256" key="1">
    <source>
        <dbReference type="ARBA" id="ARBA00004123"/>
    </source>
</evidence>
<feature type="region of interest" description="Disordered" evidence="10">
    <location>
        <begin position="651"/>
        <end position="676"/>
    </location>
</feature>
<dbReference type="STRING" id="478820.A0A196S7X9"/>
<dbReference type="GO" id="GO:0004843">
    <property type="term" value="F:cysteine-type deubiquitinase activity"/>
    <property type="evidence" value="ECO:0007669"/>
    <property type="project" value="InterPro"/>
</dbReference>
<evidence type="ECO:0000256" key="5">
    <source>
        <dbReference type="ARBA" id="ARBA00022771"/>
    </source>
</evidence>
<dbReference type="PROSITE" id="PS50235">
    <property type="entry name" value="USP_3"/>
    <property type="match status" value="1"/>
</dbReference>
<proteinExistence type="inferred from homology"/>
<evidence type="ECO:0000259" key="11">
    <source>
        <dbReference type="PROSITE" id="PS50016"/>
    </source>
</evidence>
<comment type="similarity">
    <text evidence="2">Belongs to the ORC2 family.</text>
</comment>